<dbReference type="InterPro" id="IPR012337">
    <property type="entry name" value="RNaseH-like_sf"/>
</dbReference>
<proteinExistence type="predicted"/>
<sequence length="234" mass="26156">HLEPLAIATNITQNDFTWLDTVLITLVNLYCQFLNPMLDGVVCAAVLASLEKHWAKADQPIFILAVVLNLYICASAFAINSPYRTPEKLWELVEMAYLCSYGIQPNGDFQVAFGQYLCGLGDWTDMKMGLAFWQADADDKKIPVNLIQVWHENEPIMYSHENPCNQPSLQNNTSGLVLLVTNILSIIPNTAATKCLFSKFSIVHLKLCNCLHSDKVCKQVLPCGNTMAKFLMPV</sequence>
<name>A0A0D0DEL7_9AGAM</name>
<dbReference type="SUPFAM" id="SSF53098">
    <property type="entry name" value="Ribonuclease H-like"/>
    <property type="match status" value="1"/>
</dbReference>
<accession>A0A0D0DEL7</accession>
<feature type="non-terminal residue" evidence="1">
    <location>
        <position position="234"/>
    </location>
</feature>
<dbReference type="OrthoDB" id="2689137at2759"/>
<organism evidence="1 2">
    <name type="scientific">Paxillus rubicundulus Ve08.2h10</name>
    <dbReference type="NCBI Taxonomy" id="930991"/>
    <lineage>
        <taxon>Eukaryota</taxon>
        <taxon>Fungi</taxon>
        <taxon>Dikarya</taxon>
        <taxon>Basidiomycota</taxon>
        <taxon>Agaricomycotina</taxon>
        <taxon>Agaricomycetes</taxon>
        <taxon>Agaricomycetidae</taxon>
        <taxon>Boletales</taxon>
        <taxon>Paxilineae</taxon>
        <taxon>Paxillaceae</taxon>
        <taxon>Paxillus</taxon>
    </lineage>
</organism>
<keyword evidence="2" id="KW-1185">Reference proteome</keyword>
<dbReference type="HOGENOM" id="CLU_080325_0_0_1"/>
<dbReference type="EMBL" id="KN826298">
    <property type="protein sequence ID" value="KIK79369.1"/>
    <property type="molecule type" value="Genomic_DNA"/>
</dbReference>
<evidence type="ECO:0000313" key="1">
    <source>
        <dbReference type="EMBL" id="KIK79369.1"/>
    </source>
</evidence>
<gene>
    <name evidence="1" type="ORF">PAXRUDRAFT_161450</name>
</gene>
<reference evidence="2" key="2">
    <citation type="submission" date="2015-01" db="EMBL/GenBank/DDBJ databases">
        <title>Evolutionary Origins and Diversification of the Mycorrhizal Mutualists.</title>
        <authorList>
            <consortium name="DOE Joint Genome Institute"/>
            <consortium name="Mycorrhizal Genomics Consortium"/>
            <person name="Kohler A."/>
            <person name="Kuo A."/>
            <person name="Nagy L.G."/>
            <person name="Floudas D."/>
            <person name="Copeland A."/>
            <person name="Barry K.W."/>
            <person name="Cichocki N."/>
            <person name="Veneault-Fourrey C."/>
            <person name="LaButti K."/>
            <person name="Lindquist E.A."/>
            <person name="Lipzen A."/>
            <person name="Lundell T."/>
            <person name="Morin E."/>
            <person name="Murat C."/>
            <person name="Riley R."/>
            <person name="Ohm R."/>
            <person name="Sun H."/>
            <person name="Tunlid A."/>
            <person name="Henrissat B."/>
            <person name="Grigoriev I.V."/>
            <person name="Hibbett D.S."/>
            <person name="Martin F."/>
        </authorList>
    </citation>
    <scope>NUCLEOTIDE SEQUENCE [LARGE SCALE GENOMIC DNA]</scope>
    <source>
        <strain evidence="2">Ve08.2h10</strain>
    </source>
</reference>
<protein>
    <submittedName>
        <fullName evidence="1">Uncharacterized protein</fullName>
    </submittedName>
</protein>
<dbReference type="InParanoid" id="A0A0D0DEL7"/>
<dbReference type="AlphaFoldDB" id="A0A0D0DEL7"/>
<reference evidence="1 2" key="1">
    <citation type="submission" date="2014-04" db="EMBL/GenBank/DDBJ databases">
        <authorList>
            <consortium name="DOE Joint Genome Institute"/>
            <person name="Kuo A."/>
            <person name="Kohler A."/>
            <person name="Jargeat P."/>
            <person name="Nagy L.G."/>
            <person name="Floudas D."/>
            <person name="Copeland A."/>
            <person name="Barry K.W."/>
            <person name="Cichocki N."/>
            <person name="Veneault-Fourrey C."/>
            <person name="LaButti K."/>
            <person name="Lindquist E.A."/>
            <person name="Lipzen A."/>
            <person name="Lundell T."/>
            <person name="Morin E."/>
            <person name="Murat C."/>
            <person name="Sun H."/>
            <person name="Tunlid A."/>
            <person name="Henrissat B."/>
            <person name="Grigoriev I.V."/>
            <person name="Hibbett D.S."/>
            <person name="Martin F."/>
            <person name="Nordberg H.P."/>
            <person name="Cantor M.N."/>
            <person name="Hua S.X."/>
        </authorList>
    </citation>
    <scope>NUCLEOTIDE SEQUENCE [LARGE SCALE GENOMIC DNA]</scope>
    <source>
        <strain evidence="1 2">Ve08.2h10</strain>
    </source>
</reference>
<dbReference type="Proteomes" id="UP000054538">
    <property type="component" value="Unassembled WGS sequence"/>
</dbReference>
<evidence type="ECO:0000313" key="2">
    <source>
        <dbReference type="Proteomes" id="UP000054538"/>
    </source>
</evidence>